<dbReference type="EMBL" id="QUAC01000102">
    <property type="protein sequence ID" value="REK89887.1"/>
    <property type="molecule type" value="Genomic_DNA"/>
</dbReference>
<keyword evidence="2" id="KW-1185">Reference proteome</keyword>
<protein>
    <submittedName>
        <fullName evidence="1">Uncharacterized protein</fullName>
    </submittedName>
</protein>
<evidence type="ECO:0000313" key="2">
    <source>
        <dbReference type="Proteomes" id="UP000262477"/>
    </source>
</evidence>
<dbReference type="RefSeq" id="WP_128506918.1">
    <property type="nucleotide sequence ID" value="NZ_QUAC01000102.1"/>
</dbReference>
<dbReference type="Proteomes" id="UP000262477">
    <property type="component" value="Unassembled WGS sequence"/>
</dbReference>
<gene>
    <name evidence="1" type="ORF">DY245_13210</name>
</gene>
<reference evidence="1 2" key="1">
    <citation type="submission" date="2018-08" db="EMBL/GenBank/DDBJ databases">
        <title>Streptomyces NEAU-D10 sp. nov., a novel Actinomycete isolated from soil.</title>
        <authorList>
            <person name="Jin L."/>
        </authorList>
    </citation>
    <scope>NUCLEOTIDE SEQUENCE [LARGE SCALE GENOMIC DNA]</scope>
    <source>
        <strain evidence="1 2">NEAU-D10</strain>
    </source>
</reference>
<dbReference type="OrthoDB" id="4320909at2"/>
<evidence type="ECO:0000313" key="1">
    <source>
        <dbReference type="EMBL" id="REK89887.1"/>
    </source>
</evidence>
<organism evidence="1 2">
    <name type="scientific">Streptomyces inhibens</name>
    <dbReference type="NCBI Taxonomy" id="2293571"/>
    <lineage>
        <taxon>Bacteria</taxon>
        <taxon>Bacillati</taxon>
        <taxon>Actinomycetota</taxon>
        <taxon>Actinomycetes</taxon>
        <taxon>Kitasatosporales</taxon>
        <taxon>Streptomycetaceae</taxon>
        <taxon>Streptomyces</taxon>
    </lineage>
</organism>
<comment type="caution">
    <text evidence="1">The sequence shown here is derived from an EMBL/GenBank/DDBJ whole genome shotgun (WGS) entry which is preliminary data.</text>
</comment>
<name>A0A371Q589_STRIH</name>
<dbReference type="AlphaFoldDB" id="A0A371Q589"/>
<proteinExistence type="predicted"/>
<accession>A0A371Q589</accession>
<sequence length="111" mass="11605">MNSDDPSLRRLPWVGEGGRPCYLSTDGTGPVSRLANRIEAAQLGLAGRLLGHAQGLLADLGQCTASELGFLAAQLADALHDALFIAESRGSRLALADGSDDADDADDDEHF</sequence>